<keyword evidence="5" id="KW-1185">Reference proteome</keyword>
<accession>F2CYY9</accession>
<organism evidence="3">
    <name type="scientific">Hordeum vulgare subsp. vulgare</name>
    <name type="common">Domesticated barley</name>
    <dbReference type="NCBI Taxonomy" id="112509"/>
    <lineage>
        <taxon>Eukaryota</taxon>
        <taxon>Viridiplantae</taxon>
        <taxon>Streptophyta</taxon>
        <taxon>Embryophyta</taxon>
        <taxon>Tracheophyta</taxon>
        <taxon>Spermatophyta</taxon>
        <taxon>Magnoliopsida</taxon>
        <taxon>Liliopsida</taxon>
        <taxon>Poales</taxon>
        <taxon>Poaceae</taxon>
        <taxon>BOP clade</taxon>
        <taxon>Pooideae</taxon>
        <taxon>Triticodae</taxon>
        <taxon>Triticeae</taxon>
        <taxon>Hordeinae</taxon>
        <taxon>Hordeum</taxon>
    </lineage>
</organism>
<evidence type="ECO:0000256" key="1">
    <source>
        <dbReference type="SAM" id="MobiDB-lite"/>
    </source>
</evidence>
<name>F2CYY9_HORVV</name>
<reference evidence="4" key="3">
    <citation type="submission" date="2020-10" db="EMBL/GenBank/DDBJ databases">
        <authorList>
            <person name="Scholz U."/>
            <person name="Mascher M."/>
            <person name="Fiebig A."/>
        </authorList>
    </citation>
    <scope>NUCLEOTIDE SEQUENCE [LARGE SCALE GENOMIC DNA]</scope>
    <source>
        <strain evidence="4">cv. Morex</strain>
    </source>
</reference>
<gene>
    <name evidence="4" type="primary">LOC123439665</name>
</gene>
<dbReference type="EnsemblPlants" id="HORVU.MOREX.r3.3HG0247950.1">
    <property type="protein sequence ID" value="HORVU.MOREX.r3.3HG0247950.1"/>
    <property type="gene ID" value="HORVU.MOREX.r3.3HG0247950"/>
</dbReference>
<dbReference type="SMR" id="F2CYY9"/>
<keyword evidence="2" id="KW-0812">Transmembrane</keyword>
<proteinExistence type="evidence at transcript level"/>
<dbReference type="RefSeq" id="XP_044972290.1">
    <property type="nucleotide sequence ID" value="XM_045116355.1"/>
</dbReference>
<feature type="transmembrane region" description="Helical" evidence="2">
    <location>
        <begin position="129"/>
        <end position="155"/>
    </location>
</feature>
<keyword evidence="2" id="KW-0472">Membrane</keyword>
<evidence type="ECO:0000313" key="3">
    <source>
        <dbReference type="EMBL" id="BAJ88060.1"/>
    </source>
</evidence>
<dbReference type="GeneID" id="123439665"/>
<protein>
    <submittedName>
        <fullName evidence="3">Predicted protein</fullName>
    </submittedName>
</protein>
<dbReference type="OMA" id="NKKHLPG"/>
<feature type="region of interest" description="Disordered" evidence="1">
    <location>
        <begin position="55"/>
        <end position="76"/>
    </location>
</feature>
<evidence type="ECO:0000313" key="5">
    <source>
        <dbReference type="Proteomes" id="UP000011116"/>
    </source>
</evidence>
<reference evidence="3" key="1">
    <citation type="journal article" date="2011" name="Plant Physiol.">
        <title>Comprehensive sequence analysis of 24,783 barley full-length cDNAs derived from 12 clone libraries.</title>
        <authorList>
            <person name="Matsumoto T."/>
            <person name="Tanaka T."/>
            <person name="Sakai H."/>
            <person name="Amano N."/>
            <person name="Kanamori H."/>
            <person name="Kurita K."/>
            <person name="Kikuta A."/>
            <person name="Kamiya K."/>
            <person name="Yamamoto M."/>
            <person name="Ikawa H."/>
            <person name="Fujii N."/>
            <person name="Hori K."/>
            <person name="Itoh T."/>
            <person name="Sato K."/>
        </authorList>
    </citation>
    <scope>NUCLEOTIDE SEQUENCE</scope>
</reference>
<dbReference type="AlphaFoldDB" id="F2CYY9"/>
<evidence type="ECO:0000256" key="2">
    <source>
        <dbReference type="SAM" id="Phobius"/>
    </source>
</evidence>
<dbReference type="Gramene" id="HORVU.MOREX.r3.3HG0247950.1">
    <property type="protein sequence ID" value="HORVU.MOREX.r3.3HG0247950.1"/>
    <property type="gene ID" value="HORVU.MOREX.r3.3HG0247950"/>
</dbReference>
<evidence type="ECO:0000313" key="4">
    <source>
        <dbReference type="EnsemblPlants" id="HORVU.MOREX.r3.3HG0247950.1"/>
    </source>
</evidence>
<dbReference type="Gramene" id="HORVU.MOREX.r2.3HG0205910.1">
    <property type="protein sequence ID" value="HORVU.MOREX.r2.3HG0205910.1"/>
    <property type="gene ID" value="HORVU.MOREX.r2.3HG0205910"/>
</dbReference>
<feature type="compositionally biased region" description="Polar residues" evidence="1">
    <location>
        <begin position="55"/>
        <end position="65"/>
    </location>
</feature>
<dbReference type="KEGG" id="hvg:123439665"/>
<dbReference type="OrthoDB" id="599763at2759"/>
<keyword evidence="2" id="KW-1133">Transmembrane helix</keyword>
<reference evidence="4" key="4">
    <citation type="submission" date="2022-01" db="UniProtKB">
        <authorList>
            <consortium name="EnsemblPlants"/>
        </authorList>
    </citation>
    <scope>IDENTIFICATION</scope>
    <source>
        <strain evidence="4">subsp. vulgare</strain>
    </source>
</reference>
<sequence length="158" mass="17148">MATALRFVARKVCSRALQRPQQPCFPAAASPAVKEEQSMLLPRISHGGSSLRRFSSSETPNFLNNNKKHLPGGAKSGAIVAEPTESLAKRVEEKKHELLHLLRQLEGESSMGSEQKELQQLLQCSTNKFVLSVFKVFVGGIVVGKATSLAIVAMLPPN</sequence>
<dbReference type="Proteomes" id="UP000011116">
    <property type="component" value="Chromosome 3H"/>
</dbReference>
<dbReference type="EMBL" id="AK356845">
    <property type="protein sequence ID" value="BAJ88060.1"/>
    <property type="molecule type" value="mRNA"/>
</dbReference>
<reference evidence="5" key="2">
    <citation type="journal article" date="2012" name="Nature">
        <title>A physical, genetic and functional sequence assembly of the barley genome.</title>
        <authorList>
            <consortium name="The International Barley Genome Sequencing Consortium"/>
            <person name="Mayer K.F."/>
            <person name="Waugh R."/>
            <person name="Brown J.W."/>
            <person name="Schulman A."/>
            <person name="Langridge P."/>
            <person name="Platzer M."/>
            <person name="Fincher G.B."/>
            <person name="Muehlbauer G.J."/>
            <person name="Sato K."/>
            <person name="Close T.J."/>
            <person name="Wise R.P."/>
            <person name="Stein N."/>
        </authorList>
    </citation>
    <scope>NUCLEOTIDE SEQUENCE [LARGE SCALE GENOMIC DNA]</scope>
    <source>
        <strain evidence="5">cv. Morex</strain>
    </source>
</reference>